<comment type="caution">
    <text evidence="3">The sequence shown here is derived from an EMBL/GenBank/DDBJ whole genome shotgun (WGS) entry which is preliminary data.</text>
</comment>
<dbReference type="SUPFAM" id="SSF51735">
    <property type="entry name" value="NAD(P)-binding Rossmann-fold domains"/>
    <property type="match status" value="1"/>
</dbReference>
<dbReference type="InterPro" id="IPR013149">
    <property type="entry name" value="ADH-like_C"/>
</dbReference>
<keyword evidence="1" id="KW-0521">NADP</keyword>
<dbReference type="InterPro" id="IPR036291">
    <property type="entry name" value="NAD(P)-bd_dom_sf"/>
</dbReference>
<name>A0A0R2LGT2_9LACO</name>
<gene>
    <name evidence="3" type="ORF">IV57_GL000055</name>
</gene>
<dbReference type="Proteomes" id="UP000051006">
    <property type="component" value="Unassembled WGS sequence"/>
</dbReference>
<organism evidence="3 4">
    <name type="scientific">Companilactobacillus kimchiensis</name>
    <dbReference type="NCBI Taxonomy" id="993692"/>
    <lineage>
        <taxon>Bacteria</taxon>
        <taxon>Bacillati</taxon>
        <taxon>Bacillota</taxon>
        <taxon>Bacilli</taxon>
        <taxon>Lactobacillales</taxon>
        <taxon>Lactobacillaceae</taxon>
        <taxon>Companilactobacillus</taxon>
    </lineage>
</organism>
<dbReference type="EMBL" id="JQCF01000001">
    <property type="protein sequence ID" value="KRO00737.1"/>
    <property type="molecule type" value="Genomic_DNA"/>
</dbReference>
<accession>A0A0R2LGT2</accession>
<dbReference type="Gene3D" id="3.90.180.10">
    <property type="entry name" value="Medium-chain alcohol dehydrogenases, catalytic domain"/>
    <property type="match status" value="1"/>
</dbReference>
<dbReference type="InterPro" id="IPR013154">
    <property type="entry name" value="ADH-like_N"/>
</dbReference>
<dbReference type="Gene3D" id="3.40.50.720">
    <property type="entry name" value="NAD(P)-binding Rossmann-like Domain"/>
    <property type="match status" value="1"/>
</dbReference>
<dbReference type="InterPro" id="IPR051603">
    <property type="entry name" value="Zinc-ADH_QOR/CCCR"/>
</dbReference>
<dbReference type="Pfam" id="PF00107">
    <property type="entry name" value="ADH_zinc_N"/>
    <property type="match status" value="1"/>
</dbReference>
<dbReference type="SMART" id="SM00829">
    <property type="entry name" value="PKS_ER"/>
    <property type="match status" value="1"/>
</dbReference>
<dbReference type="PANTHER" id="PTHR44154">
    <property type="entry name" value="QUINONE OXIDOREDUCTASE"/>
    <property type="match status" value="1"/>
</dbReference>
<evidence type="ECO:0000313" key="4">
    <source>
        <dbReference type="Proteomes" id="UP000051006"/>
    </source>
</evidence>
<protein>
    <submittedName>
        <fullName evidence="3">Alcohol dehydrogenase</fullName>
    </submittedName>
</protein>
<evidence type="ECO:0000259" key="2">
    <source>
        <dbReference type="SMART" id="SM00829"/>
    </source>
</evidence>
<proteinExistence type="predicted"/>
<evidence type="ECO:0000256" key="1">
    <source>
        <dbReference type="ARBA" id="ARBA00022857"/>
    </source>
</evidence>
<dbReference type="OrthoDB" id="9792162at2"/>
<dbReference type="InterPro" id="IPR020843">
    <property type="entry name" value="ER"/>
</dbReference>
<dbReference type="InterPro" id="IPR011032">
    <property type="entry name" value="GroES-like_sf"/>
</dbReference>
<reference evidence="3 4" key="1">
    <citation type="journal article" date="2015" name="Genome Announc.">
        <title>Expanding the biotechnology potential of lactobacilli through comparative genomics of 213 strains and associated genera.</title>
        <authorList>
            <person name="Sun Z."/>
            <person name="Harris H.M."/>
            <person name="McCann A."/>
            <person name="Guo C."/>
            <person name="Argimon S."/>
            <person name="Zhang W."/>
            <person name="Yang X."/>
            <person name="Jeffery I.B."/>
            <person name="Cooney J.C."/>
            <person name="Kagawa T.F."/>
            <person name="Liu W."/>
            <person name="Song Y."/>
            <person name="Salvetti E."/>
            <person name="Wrobel A."/>
            <person name="Rasinkangas P."/>
            <person name="Parkhill J."/>
            <person name="Rea M.C."/>
            <person name="O'Sullivan O."/>
            <person name="Ritari J."/>
            <person name="Douillard F.P."/>
            <person name="Paul Ross R."/>
            <person name="Yang R."/>
            <person name="Briner A.E."/>
            <person name="Felis G.E."/>
            <person name="de Vos W.M."/>
            <person name="Barrangou R."/>
            <person name="Klaenhammer T.R."/>
            <person name="Caufield P.W."/>
            <person name="Cui Y."/>
            <person name="Zhang H."/>
            <person name="O'Toole P.W."/>
        </authorList>
    </citation>
    <scope>NUCLEOTIDE SEQUENCE [LARGE SCALE GENOMIC DNA]</scope>
    <source>
        <strain evidence="3 4">DSM 24716</strain>
    </source>
</reference>
<evidence type="ECO:0000313" key="3">
    <source>
        <dbReference type="EMBL" id="KRO00737.1"/>
    </source>
</evidence>
<dbReference type="STRING" id="993692.IV57_GL000055"/>
<keyword evidence="4" id="KW-1185">Reference proteome</keyword>
<dbReference type="Pfam" id="PF08240">
    <property type="entry name" value="ADH_N"/>
    <property type="match status" value="1"/>
</dbReference>
<sequence>MIDSIGLNPVDYKLIESPLDSFEYPHTFGLDAAGTVVSVGENVEDFKVGDHVSGHDNLANNGTFAEYAIFPDYCLAKIPDKVSFETASALLCGAMTAYQAIFRKMNLTGKKTILIHAGAGGVESIAIQLAKSVGLKVITTVSTAKMDFVKDFEPDKIIDYRKENVTDEVMKYTKGTGVDLVLNTVNAHEAQLDIEKRLAYNGQLIWIAAAPESVNQDVLAEKGITISALNLGGAHQDNNYAQKKDLGVMATELLELVEQDKLDPSITEVLSFDQLVSGLEKLTHRDSVGKIIVKVTK</sequence>
<dbReference type="PANTHER" id="PTHR44154:SF1">
    <property type="entry name" value="QUINONE OXIDOREDUCTASE"/>
    <property type="match status" value="1"/>
</dbReference>
<feature type="domain" description="Enoyl reductase (ER)" evidence="2">
    <location>
        <begin position="1"/>
        <end position="293"/>
    </location>
</feature>
<dbReference type="AlphaFoldDB" id="A0A0R2LGT2"/>
<dbReference type="SUPFAM" id="SSF50129">
    <property type="entry name" value="GroES-like"/>
    <property type="match status" value="1"/>
</dbReference>
<dbReference type="PATRIC" id="fig|993692.3.peg.55"/>
<dbReference type="GO" id="GO:0016491">
    <property type="term" value="F:oxidoreductase activity"/>
    <property type="evidence" value="ECO:0007669"/>
    <property type="project" value="InterPro"/>
</dbReference>